<keyword evidence="1" id="KW-0812">Transmembrane</keyword>
<proteinExistence type="predicted"/>
<evidence type="ECO:0000256" key="1">
    <source>
        <dbReference type="SAM" id="Phobius"/>
    </source>
</evidence>
<evidence type="ECO:0000313" key="2">
    <source>
        <dbReference type="EMBL" id="MCQ5082289.1"/>
    </source>
</evidence>
<protein>
    <submittedName>
        <fullName evidence="2">Uncharacterized protein</fullName>
    </submittedName>
</protein>
<dbReference type="RefSeq" id="WP_022333829.1">
    <property type="nucleotide sequence ID" value="NZ_DAWDUM010000007.1"/>
</dbReference>
<keyword evidence="1" id="KW-0472">Membrane</keyword>
<feature type="transmembrane region" description="Helical" evidence="1">
    <location>
        <begin position="34"/>
        <end position="54"/>
    </location>
</feature>
<dbReference type="EMBL" id="JANGBQ010000005">
    <property type="protein sequence ID" value="MCQ5082289.1"/>
    <property type="molecule type" value="Genomic_DNA"/>
</dbReference>
<name>A0AAJ1CD38_9BACT</name>
<evidence type="ECO:0000313" key="3">
    <source>
        <dbReference type="Proteomes" id="UP001205035"/>
    </source>
</evidence>
<organism evidence="2 3">
    <name type="scientific">Alistipes onderdonkii</name>
    <dbReference type="NCBI Taxonomy" id="328813"/>
    <lineage>
        <taxon>Bacteria</taxon>
        <taxon>Pseudomonadati</taxon>
        <taxon>Bacteroidota</taxon>
        <taxon>Bacteroidia</taxon>
        <taxon>Bacteroidales</taxon>
        <taxon>Rikenellaceae</taxon>
        <taxon>Alistipes</taxon>
    </lineage>
</organism>
<gene>
    <name evidence="2" type="ORF">NE651_05225</name>
</gene>
<reference evidence="2" key="1">
    <citation type="submission" date="2022-06" db="EMBL/GenBank/DDBJ databases">
        <title>Isolation of gut microbiota from human fecal samples.</title>
        <authorList>
            <person name="Pamer E.G."/>
            <person name="Barat B."/>
            <person name="Waligurski E."/>
            <person name="Medina S."/>
            <person name="Paddock L."/>
            <person name="Mostad J."/>
        </authorList>
    </citation>
    <scope>NUCLEOTIDE SEQUENCE</scope>
    <source>
        <strain evidence="2">DFI.6.22</strain>
    </source>
</reference>
<dbReference type="Proteomes" id="UP001205035">
    <property type="component" value="Unassembled WGS sequence"/>
</dbReference>
<sequence length="70" mass="7599">MKKTFYSILAYIFLGLTAVICIYAVYAYATGEGFSMWLLLKGLLGLACGLSLLAEARKPGEGEETGEKNE</sequence>
<keyword evidence="1" id="KW-1133">Transmembrane helix</keyword>
<comment type="caution">
    <text evidence="2">The sequence shown here is derived from an EMBL/GenBank/DDBJ whole genome shotgun (WGS) entry which is preliminary data.</text>
</comment>
<accession>A0AAJ1CD38</accession>
<feature type="transmembrane region" description="Helical" evidence="1">
    <location>
        <begin position="7"/>
        <end position="28"/>
    </location>
</feature>
<dbReference type="AlphaFoldDB" id="A0AAJ1CD38"/>